<organism evidence="2 3">
    <name type="scientific">Crenobacter oryzisoli</name>
    <dbReference type="NCBI Taxonomy" id="3056844"/>
    <lineage>
        <taxon>Bacteria</taxon>
        <taxon>Pseudomonadati</taxon>
        <taxon>Pseudomonadota</taxon>
        <taxon>Betaproteobacteria</taxon>
        <taxon>Neisseriales</taxon>
        <taxon>Neisseriaceae</taxon>
        <taxon>Crenobacter</taxon>
    </lineage>
</organism>
<keyword evidence="3" id="KW-1185">Reference proteome</keyword>
<evidence type="ECO:0000313" key="2">
    <source>
        <dbReference type="EMBL" id="MDN0074455.1"/>
    </source>
</evidence>
<dbReference type="InterPro" id="IPR002725">
    <property type="entry name" value="YgjP-like_metallopeptidase"/>
</dbReference>
<proteinExistence type="predicted"/>
<gene>
    <name evidence="2" type="ORF">QU481_06040</name>
</gene>
<dbReference type="RefSeq" id="WP_289829025.1">
    <property type="nucleotide sequence ID" value="NZ_JAUEDK010000007.1"/>
</dbReference>
<dbReference type="Gene3D" id="3.30.2010.10">
    <property type="entry name" value="Metalloproteases ('zincins'), catalytic domain"/>
    <property type="match status" value="1"/>
</dbReference>
<sequence length="165" mass="19301">MASLPYLAGYSAELQQRVQALLDTGRLGDWLAQRYPESAHPVQTDRALYDYVEALRQRYLRNTSPLSKVLYDNRLDPVQHTLGTNTFVARVQGGKLKSKNEIRVASLFRDAPEDFLRMLVVHELAHLKEKDHNKAFYQLCCHMEPDYHQREFDLRVWLTWQRQGG</sequence>
<evidence type="ECO:0000259" key="1">
    <source>
        <dbReference type="Pfam" id="PF01863"/>
    </source>
</evidence>
<dbReference type="CDD" id="cd07344">
    <property type="entry name" value="M48_yhfN_like"/>
    <property type="match status" value="1"/>
</dbReference>
<dbReference type="PANTHER" id="PTHR30399:SF1">
    <property type="entry name" value="UTP PYROPHOSPHATASE"/>
    <property type="match status" value="1"/>
</dbReference>
<dbReference type="Proteomes" id="UP001168540">
    <property type="component" value="Unassembled WGS sequence"/>
</dbReference>
<reference evidence="2" key="1">
    <citation type="submission" date="2023-06" db="EMBL/GenBank/DDBJ databases">
        <authorList>
            <person name="Zhang S."/>
        </authorList>
    </citation>
    <scope>NUCLEOTIDE SEQUENCE</scope>
    <source>
        <strain evidence="2">SG2303</strain>
    </source>
</reference>
<name>A0ABT7XL01_9NEIS</name>
<protein>
    <submittedName>
        <fullName evidence="2">M48 family metallopeptidase</fullName>
    </submittedName>
</protein>
<evidence type="ECO:0000313" key="3">
    <source>
        <dbReference type="Proteomes" id="UP001168540"/>
    </source>
</evidence>
<accession>A0ABT7XL01</accession>
<feature type="domain" description="YgjP-like metallopeptidase" evidence="1">
    <location>
        <begin position="94"/>
        <end position="154"/>
    </location>
</feature>
<dbReference type="PANTHER" id="PTHR30399">
    <property type="entry name" value="UNCHARACTERIZED PROTEIN YGJP"/>
    <property type="match status" value="1"/>
</dbReference>
<dbReference type="Pfam" id="PF01863">
    <property type="entry name" value="YgjP-like"/>
    <property type="match status" value="1"/>
</dbReference>
<dbReference type="InterPro" id="IPR053136">
    <property type="entry name" value="UTP_pyrophosphatase-like"/>
</dbReference>
<dbReference type="EMBL" id="JAUEDK010000007">
    <property type="protein sequence ID" value="MDN0074455.1"/>
    <property type="molecule type" value="Genomic_DNA"/>
</dbReference>
<comment type="caution">
    <text evidence="2">The sequence shown here is derived from an EMBL/GenBank/DDBJ whole genome shotgun (WGS) entry which is preliminary data.</text>
</comment>